<keyword evidence="3" id="KW-0804">Transcription</keyword>
<dbReference type="PRINTS" id="PR00455">
    <property type="entry name" value="HTHTETR"/>
</dbReference>
<name>A0ABP3DEV8_9PSEU</name>
<keyword evidence="2 4" id="KW-0238">DNA-binding</keyword>
<evidence type="ECO:0000256" key="3">
    <source>
        <dbReference type="ARBA" id="ARBA00023163"/>
    </source>
</evidence>
<dbReference type="SUPFAM" id="SSF48498">
    <property type="entry name" value="Tetracyclin repressor-like, C-terminal domain"/>
    <property type="match status" value="1"/>
</dbReference>
<dbReference type="Gene3D" id="1.10.10.60">
    <property type="entry name" value="Homeodomain-like"/>
    <property type="match status" value="1"/>
</dbReference>
<dbReference type="InterPro" id="IPR001647">
    <property type="entry name" value="HTH_TetR"/>
</dbReference>
<evidence type="ECO:0000256" key="2">
    <source>
        <dbReference type="ARBA" id="ARBA00023125"/>
    </source>
</evidence>
<dbReference type="InterPro" id="IPR009057">
    <property type="entry name" value="Homeodomain-like_sf"/>
</dbReference>
<protein>
    <submittedName>
        <fullName evidence="7">TetR/AcrR family transcriptional regulator</fullName>
    </submittedName>
</protein>
<dbReference type="SUPFAM" id="SSF46689">
    <property type="entry name" value="Homeodomain-like"/>
    <property type="match status" value="1"/>
</dbReference>
<dbReference type="InterPro" id="IPR011075">
    <property type="entry name" value="TetR_C"/>
</dbReference>
<dbReference type="InterPro" id="IPR023772">
    <property type="entry name" value="DNA-bd_HTH_TetR-type_CS"/>
</dbReference>
<keyword evidence="1" id="KW-0805">Transcription regulation</keyword>
<sequence length="199" mass="21407">MSGRPRSAEIDRALTTAALDLLAEVGYDALTLDAVAARAGVSRPALYRRWPTKLHLVAHAALASVPMPDPDTGDAREDLLRMANALVDGLSWVVLAVHAEARRVPGLVDGFLAERHAVVAEVVRRGVARGRLRADVDPELVRDLLFGPLVYHWLATDRRRPAEEVFALVWPVLSADRPGPAASRSGPSDQPSRPGGRAG</sequence>
<dbReference type="PROSITE" id="PS01081">
    <property type="entry name" value="HTH_TETR_1"/>
    <property type="match status" value="1"/>
</dbReference>
<dbReference type="PANTHER" id="PTHR30055">
    <property type="entry name" value="HTH-TYPE TRANSCRIPTIONAL REGULATOR RUTR"/>
    <property type="match status" value="1"/>
</dbReference>
<evidence type="ECO:0000256" key="5">
    <source>
        <dbReference type="SAM" id="MobiDB-lite"/>
    </source>
</evidence>
<keyword evidence="8" id="KW-1185">Reference proteome</keyword>
<feature type="region of interest" description="Disordered" evidence="5">
    <location>
        <begin position="176"/>
        <end position="199"/>
    </location>
</feature>
<dbReference type="EMBL" id="BAAABU010000005">
    <property type="protein sequence ID" value="GAA0230998.1"/>
    <property type="molecule type" value="Genomic_DNA"/>
</dbReference>
<proteinExistence type="predicted"/>
<evidence type="ECO:0000256" key="4">
    <source>
        <dbReference type="PROSITE-ProRule" id="PRU00335"/>
    </source>
</evidence>
<evidence type="ECO:0000259" key="6">
    <source>
        <dbReference type="PROSITE" id="PS50977"/>
    </source>
</evidence>
<accession>A0ABP3DEV8</accession>
<comment type="caution">
    <text evidence="7">The sequence shown here is derived from an EMBL/GenBank/DDBJ whole genome shotgun (WGS) entry which is preliminary data.</text>
</comment>
<dbReference type="Gene3D" id="1.10.357.10">
    <property type="entry name" value="Tetracycline Repressor, domain 2"/>
    <property type="match status" value="1"/>
</dbReference>
<reference evidence="8" key="1">
    <citation type="journal article" date="2019" name="Int. J. Syst. Evol. Microbiol.">
        <title>The Global Catalogue of Microorganisms (GCM) 10K type strain sequencing project: providing services to taxonomists for standard genome sequencing and annotation.</title>
        <authorList>
            <consortium name="The Broad Institute Genomics Platform"/>
            <consortium name="The Broad Institute Genome Sequencing Center for Infectious Disease"/>
            <person name="Wu L."/>
            <person name="Ma J."/>
        </authorList>
    </citation>
    <scope>NUCLEOTIDE SEQUENCE [LARGE SCALE GENOMIC DNA]</scope>
    <source>
        <strain evidence="8">JCM 3380</strain>
    </source>
</reference>
<evidence type="ECO:0000256" key="1">
    <source>
        <dbReference type="ARBA" id="ARBA00023015"/>
    </source>
</evidence>
<gene>
    <name evidence="7" type="ORF">GCM10010492_32010</name>
</gene>
<dbReference type="InterPro" id="IPR036271">
    <property type="entry name" value="Tet_transcr_reg_TetR-rel_C_sf"/>
</dbReference>
<dbReference type="Pfam" id="PF16859">
    <property type="entry name" value="TetR_C_11"/>
    <property type="match status" value="1"/>
</dbReference>
<evidence type="ECO:0000313" key="8">
    <source>
        <dbReference type="Proteomes" id="UP001500416"/>
    </source>
</evidence>
<dbReference type="PROSITE" id="PS50977">
    <property type="entry name" value="HTH_TETR_2"/>
    <property type="match status" value="1"/>
</dbReference>
<dbReference type="PANTHER" id="PTHR30055:SF148">
    <property type="entry name" value="TETR-FAMILY TRANSCRIPTIONAL REGULATOR"/>
    <property type="match status" value="1"/>
</dbReference>
<feature type="DNA-binding region" description="H-T-H motif" evidence="4">
    <location>
        <begin position="31"/>
        <end position="50"/>
    </location>
</feature>
<evidence type="ECO:0000313" key="7">
    <source>
        <dbReference type="EMBL" id="GAA0230998.1"/>
    </source>
</evidence>
<feature type="domain" description="HTH tetR-type" evidence="6">
    <location>
        <begin position="8"/>
        <end position="68"/>
    </location>
</feature>
<dbReference type="Pfam" id="PF00440">
    <property type="entry name" value="TetR_N"/>
    <property type="match status" value="1"/>
</dbReference>
<dbReference type="Proteomes" id="UP001500416">
    <property type="component" value="Unassembled WGS sequence"/>
</dbReference>
<dbReference type="RefSeq" id="WP_343934578.1">
    <property type="nucleotide sequence ID" value="NZ_BAAABU010000005.1"/>
</dbReference>
<organism evidence="7 8">
    <name type="scientific">Saccharothrix mutabilis subsp. mutabilis</name>
    <dbReference type="NCBI Taxonomy" id="66855"/>
    <lineage>
        <taxon>Bacteria</taxon>
        <taxon>Bacillati</taxon>
        <taxon>Actinomycetota</taxon>
        <taxon>Actinomycetes</taxon>
        <taxon>Pseudonocardiales</taxon>
        <taxon>Pseudonocardiaceae</taxon>
        <taxon>Saccharothrix</taxon>
    </lineage>
</organism>
<dbReference type="InterPro" id="IPR050109">
    <property type="entry name" value="HTH-type_TetR-like_transc_reg"/>
</dbReference>